<dbReference type="Pfam" id="PF00226">
    <property type="entry name" value="DnaJ"/>
    <property type="match status" value="1"/>
</dbReference>
<reference evidence="2 3" key="1">
    <citation type="submission" date="2015-01" db="EMBL/GenBank/DDBJ databases">
        <title>Genome Sequencing of Rickettsiales.</title>
        <authorList>
            <person name="Daugherty S.C."/>
            <person name="Su Q."/>
            <person name="Abolude K."/>
            <person name="Beier-Sexton M."/>
            <person name="Carlyon J.A."/>
            <person name="Carter R."/>
            <person name="Day N.P."/>
            <person name="Dumler S.J."/>
            <person name="Dyachenko V."/>
            <person name="Godinez A."/>
            <person name="Kurtti T.J."/>
            <person name="Lichay M."/>
            <person name="Mullins K.E."/>
            <person name="Ott S."/>
            <person name="Pappas-Brown V."/>
            <person name="Paris D.H."/>
            <person name="Patel P."/>
            <person name="Richards A.L."/>
            <person name="Sadzewicz L."/>
            <person name="Sears K."/>
            <person name="Seidman D."/>
            <person name="Sengamalay N."/>
            <person name="Stenos J."/>
            <person name="Tallon L.J."/>
            <person name="Vincent G."/>
            <person name="Fraser C.M."/>
            <person name="Munderloh U."/>
            <person name="Dunning-Hotopp J.C."/>
        </authorList>
    </citation>
    <scope>NUCLEOTIDE SEQUENCE [LARGE SCALE GENOMIC DNA]</scope>
    <source>
        <strain evidence="2 3">ApNP</strain>
    </source>
</reference>
<dbReference type="Gene3D" id="1.10.287.110">
    <property type="entry name" value="DnaJ domain"/>
    <property type="match status" value="1"/>
</dbReference>
<dbReference type="SUPFAM" id="SSF46565">
    <property type="entry name" value="Chaperone J-domain"/>
    <property type="match status" value="1"/>
</dbReference>
<dbReference type="InterPro" id="IPR036869">
    <property type="entry name" value="J_dom_sf"/>
</dbReference>
<dbReference type="EMBL" id="LANW01000001">
    <property type="protein sequence ID" value="KJV67497.1"/>
    <property type="molecule type" value="Genomic_DNA"/>
</dbReference>
<evidence type="ECO:0000313" key="2">
    <source>
        <dbReference type="EMBL" id="KJV67497.1"/>
    </source>
</evidence>
<dbReference type="AlphaFoldDB" id="A0A0F3NIE3"/>
<feature type="domain" description="J" evidence="1">
    <location>
        <begin position="5"/>
        <end position="30"/>
    </location>
</feature>
<accession>A0A0F3NIE3</accession>
<dbReference type="CDD" id="cd06257">
    <property type="entry name" value="DnaJ"/>
    <property type="match status" value="1"/>
</dbReference>
<proteinExistence type="predicted"/>
<dbReference type="InterPro" id="IPR001623">
    <property type="entry name" value="DnaJ_domain"/>
</dbReference>
<sequence>MGSDDYYDLLGVSRGASEEEIKKSYRKKVLSTILIEILEIKKPRRSLRRLAKHTMF</sequence>
<gene>
    <name evidence="2" type="ORF">APHNP_1065</name>
</gene>
<comment type="caution">
    <text evidence="2">The sequence shown here is derived from an EMBL/GenBank/DDBJ whole genome shotgun (WGS) entry which is preliminary data.</text>
</comment>
<dbReference type="PATRIC" id="fig|1359153.3.peg.1094"/>
<dbReference type="Proteomes" id="UP000033385">
    <property type="component" value="Unassembled WGS sequence"/>
</dbReference>
<evidence type="ECO:0000313" key="3">
    <source>
        <dbReference type="Proteomes" id="UP000033385"/>
    </source>
</evidence>
<name>A0A0F3NIE3_ANAPH</name>
<organism evidence="2 3">
    <name type="scientific">Anaplasma phagocytophilum str. ApNP</name>
    <dbReference type="NCBI Taxonomy" id="1359153"/>
    <lineage>
        <taxon>Bacteria</taxon>
        <taxon>Pseudomonadati</taxon>
        <taxon>Pseudomonadota</taxon>
        <taxon>Alphaproteobacteria</taxon>
        <taxon>Rickettsiales</taxon>
        <taxon>Anaplasmataceae</taxon>
        <taxon>Anaplasma</taxon>
        <taxon>phagocytophilum group</taxon>
    </lineage>
</organism>
<protein>
    <submittedName>
        <fullName evidence="2">DnaJ domain protein</fullName>
    </submittedName>
</protein>
<evidence type="ECO:0000259" key="1">
    <source>
        <dbReference type="Pfam" id="PF00226"/>
    </source>
</evidence>